<feature type="compositionally biased region" description="Low complexity" evidence="9">
    <location>
        <begin position="1431"/>
        <end position="1443"/>
    </location>
</feature>
<evidence type="ECO:0000256" key="3">
    <source>
        <dbReference type="ARBA" id="ARBA00022525"/>
    </source>
</evidence>
<dbReference type="InterPro" id="IPR001343">
    <property type="entry name" value="Hemolysn_Ca-bd"/>
</dbReference>
<dbReference type="EMBL" id="CP043311">
    <property type="protein sequence ID" value="QEY65005.1"/>
    <property type="molecule type" value="Genomic_DNA"/>
</dbReference>
<evidence type="ECO:0000256" key="7">
    <source>
        <dbReference type="ARBA" id="ARBA00023026"/>
    </source>
</evidence>
<dbReference type="InterPro" id="IPR011049">
    <property type="entry name" value="Serralysin-like_metalloprot_C"/>
</dbReference>
<accession>A0A5J6QTP4</accession>
<feature type="compositionally biased region" description="Low complexity" evidence="9">
    <location>
        <begin position="270"/>
        <end position="285"/>
    </location>
</feature>
<keyword evidence="6" id="KW-0106">Calcium</keyword>
<keyword evidence="8" id="KW-0472">Membrane</keyword>
<dbReference type="Pfam" id="PF06594">
    <property type="entry name" value="HCBP_related"/>
    <property type="match status" value="5"/>
</dbReference>
<keyword evidence="5" id="KW-0677">Repeat</keyword>
<dbReference type="PRINTS" id="PR00313">
    <property type="entry name" value="CABNDNGRPT"/>
</dbReference>
<dbReference type="Pfam" id="PF00353">
    <property type="entry name" value="HemolysinCabind"/>
    <property type="match status" value="15"/>
</dbReference>
<feature type="domain" description="Dystroglycan-type cadherin-like" evidence="10">
    <location>
        <begin position="616"/>
        <end position="715"/>
    </location>
</feature>
<dbReference type="Pfam" id="PF17892">
    <property type="entry name" value="Cadherin_5"/>
    <property type="match status" value="1"/>
</dbReference>
<dbReference type="Gene3D" id="2.60.40.10">
    <property type="entry name" value="Immunoglobulins"/>
    <property type="match status" value="1"/>
</dbReference>
<dbReference type="NCBIfam" id="NF012211">
    <property type="entry name" value="tand_rpt_95"/>
    <property type="match status" value="1"/>
</dbReference>
<dbReference type="SUPFAM" id="SSF49313">
    <property type="entry name" value="Cadherin-like"/>
    <property type="match status" value="1"/>
</dbReference>
<dbReference type="PROSITE" id="PS00330">
    <property type="entry name" value="HEMOLYSIN_CALCIUM"/>
    <property type="match status" value="12"/>
</dbReference>
<dbReference type="InterPro" id="IPR041690">
    <property type="entry name" value="Cadherin_5"/>
</dbReference>
<evidence type="ECO:0000256" key="9">
    <source>
        <dbReference type="SAM" id="MobiDB-lite"/>
    </source>
</evidence>
<evidence type="ECO:0000256" key="6">
    <source>
        <dbReference type="ARBA" id="ARBA00022837"/>
    </source>
</evidence>
<dbReference type="PRINTS" id="PR01488">
    <property type="entry name" value="RTXTOXINA"/>
</dbReference>
<dbReference type="Gene3D" id="2.160.20.160">
    <property type="match status" value="1"/>
</dbReference>
<dbReference type="InterPro" id="IPR013783">
    <property type="entry name" value="Ig-like_fold"/>
</dbReference>
<evidence type="ECO:0000256" key="4">
    <source>
        <dbReference type="ARBA" id="ARBA00022656"/>
    </source>
</evidence>
<organism evidence="11 12">
    <name type="scientific">Metapseudomonas lalkuanensis</name>
    <dbReference type="NCBI Taxonomy" id="2604832"/>
    <lineage>
        <taxon>Bacteria</taxon>
        <taxon>Pseudomonadati</taxon>
        <taxon>Pseudomonadota</taxon>
        <taxon>Gammaproteobacteria</taxon>
        <taxon>Pseudomonadales</taxon>
        <taxon>Pseudomonadaceae</taxon>
        <taxon>Metapseudomonas</taxon>
    </lineage>
</organism>
<dbReference type="PANTHER" id="PTHR38340:SF1">
    <property type="entry name" value="S-LAYER PROTEIN"/>
    <property type="match status" value="1"/>
</dbReference>
<dbReference type="SMART" id="SM00736">
    <property type="entry name" value="CADG"/>
    <property type="match status" value="1"/>
</dbReference>
<dbReference type="GO" id="GO:0005576">
    <property type="term" value="C:extracellular region"/>
    <property type="evidence" value="ECO:0007669"/>
    <property type="project" value="UniProtKB-SubCell"/>
</dbReference>
<dbReference type="InterPro" id="IPR003995">
    <property type="entry name" value="RTX_toxin_determinant-A"/>
</dbReference>
<evidence type="ECO:0000259" key="10">
    <source>
        <dbReference type="SMART" id="SM00736"/>
    </source>
</evidence>
<dbReference type="PANTHER" id="PTHR38340">
    <property type="entry name" value="S-LAYER PROTEIN"/>
    <property type="match status" value="1"/>
</dbReference>
<evidence type="ECO:0000313" key="11">
    <source>
        <dbReference type="EMBL" id="QEY65005.1"/>
    </source>
</evidence>
<gene>
    <name evidence="11" type="ORF">FXN65_24170</name>
</gene>
<dbReference type="Pfam" id="PF05345">
    <property type="entry name" value="He_PIG"/>
    <property type="match status" value="1"/>
</dbReference>
<dbReference type="Gene3D" id="2.60.40.2700">
    <property type="match status" value="1"/>
</dbReference>
<protein>
    <submittedName>
        <fullName evidence="11">Tandem-95 repeat protein</fullName>
    </submittedName>
</protein>
<reference evidence="11 12" key="1">
    <citation type="submission" date="2019-08" db="EMBL/GenBank/DDBJ databases">
        <title>Whole-genome Sequencing of e-waste polymer degrading bacterium Pseudomonas sp. strain PE08.</title>
        <authorList>
            <person name="Kirdat K."/>
            <person name="Debbarma P."/>
            <person name="Narawade N."/>
            <person name="Suyal D."/>
            <person name="Thorat V."/>
            <person name="Shouche Y."/>
            <person name="Goel R."/>
            <person name="Yadav A."/>
        </authorList>
    </citation>
    <scope>NUCLEOTIDE SEQUENCE [LARGE SCALE GENOMIC DNA]</scope>
    <source>
        <strain evidence="11 12">PE08</strain>
    </source>
</reference>
<feature type="region of interest" description="Disordered" evidence="9">
    <location>
        <begin position="1185"/>
        <end position="1211"/>
    </location>
</feature>
<dbReference type="InterPro" id="IPR015919">
    <property type="entry name" value="Cadherin-like_sf"/>
</dbReference>
<evidence type="ECO:0000256" key="2">
    <source>
        <dbReference type="ARBA" id="ARBA00004613"/>
    </source>
</evidence>
<dbReference type="InterPro" id="IPR010566">
    <property type="entry name" value="Haemolys_ca-bd"/>
</dbReference>
<dbReference type="InterPro" id="IPR050557">
    <property type="entry name" value="RTX_toxin/Mannuronan_C5-epim"/>
</dbReference>
<dbReference type="GO" id="GO:0005509">
    <property type="term" value="F:calcium ion binding"/>
    <property type="evidence" value="ECO:0007669"/>
    <property type="project" value="InterPro"/>
</dbReference>
<evidence type="ECO:0000256" key="1">
    <source>
        <dbReference type="ARBA" id="ARBA00004370"/>
    </source>
</evidence>
<comment type="subcellular location">
    <subcellularLocation>
        <location evidence="1">Membrane</location>
    </subcellularLocation>
    <subcellularLocation>
        <location evidence="2">Secreted</location>
    </subcellularLocation>
</comment>
<keyword evidence="7" id="KW-0843">Virulence</keyword>
<feature type="region of interest" description="Disordered" evidence="9">
    <location>
        <begin position="270"/>
        <end position="299"/>
    </location>
</feature>
<dbReference type="InterPro" id="IPR018511">
    <property type="entry name" value="Hemolysin-typ_Ca-bd_CS"/>
</dbReference>
<name>A0A5J6QTP4_9GAMM</name>
<feature type="region of interest" description="Disordered" evidence="9">
    <location>
        <begin position="1427"/>
        <end position="1454"/>
    </location>
</feature>
<dbReference type="InterPro" id="IPR006644">
    <property type="entry name" value="Cadg"/>
</dbReference>
<dbReference type="SUPFAM" id="SSF51120">
    <property type="entry name" value="beta-Roll"/>
    <property type="match status" value="11"/>
</dbReference>
<dbReference type="KEGG" id="plal:FXN65_24170"/>
<evidence type="ECO:0000256" key="5">
    <source>
        <dbReference type="ARBA" id="ARBA00022737"/>
    </source>
</evidence>
<dbReference type="GO" id="GO:0016020">
    <property type="term" value="C:membrane"/>
    <property type="evidence" value="ECO:0007669"/>
    <property type="project" value="UniProtKB-SubCell"/>
</dbReference>
<feature type="region of interest" description="Disordered" evidence="9">
    <location>
        <begin position="949"/>
        <end position="969"/>
    </location>
</feature>
<evidence type="ECO:0000256" key="8">
    <source>
        <dbReference type="ARBA" id="ARBA00023136"/>
    </source>
</evidence>
<keyword evidence="3" id="KW-0964">Secreted</keyword>
<evidence type="ECO:0000313" key="12">
    <source>
        <dbReference type="Proteomes" id="UP000327179"/>
    </source>
</evidence>
<dbReference type="Proteomes" id="UP000327179">
    <property type="component" value="Chromosome"/>
</dbReference>
<keyword evidence="12" id="KW-1185">Reference proteome</keyword>
<dbReference type="GO" id="GO:0090729">
    <property type="term" value="F:toxin activity"/>
    <property type="evidence" value="ECO:0007669"/>
    <property type="project" value="UniProtKB-KW"/>
</dbReference>
<proteinExistence type="predicted"/>
<keyword evidence="4" id="KW-0800">Toxin</keyword>
<feature type="compositionally biased region" description="Low complexity" evidence="9">
    <location>
        <begin position="1188"/>
        <end position="1200"/>
    </location>
</feature>
<dbReference type="RefSeq" id="WP_151137165.1">
    <property type="nucleotide sequence ID" value="NZ_CP043311.1"/>
</dbReference>
<dbReference type="Gene3D" id="2.150.10.10">
    <property type="entry name" value="Serralysin-like metalloprotease, C-terminal"/>
    <property type="match status" value="8"/>
</dbReference>
<sequence>MATFIGDGGANILTGTNKNDTLNGLGGDDQLIGSAGNDTLDGGTGNDLLIGGAGSDTYLFGSGYGNDVIDNSGGAAGDLDSIRLLNLNAADIRLQRIGQNLVLTILATGETLTVSQHFLNADFAIDRIQFADGSRWTSSTILANLYSPPVTPTEGADTINGGPTDDVLQGLGGNDILFGNGGNDSLDGGSGADRMEGGLGNDSYVVDDAGDVVIEASGAGNDTVQASISYSLGAEIERLTLLGSADLNGTGNTLANTLIGNSGNNLLDGGSGNDLLQGGDGNDSLMGSSGTDTLQGGAGNDLLDGGANSDSMAGGSGDDIYVVAQAGDTVKEAVGEGNDTVRAAVSYSLGANLENLELTGTGNFNGTGSAEVNRLTGNAGINVLNGAGGNDWMAGRRGSDTYLFSAGSGNDVIDNSGGAINDVDTLQLTGLNPDNLRFLRSGSDLLMQVLTSSETLTIQNFYLGTDFEIDRVRFANGTVWNTAQLKAAVSSNVNIAPTSTDDSLTTLEDTPVLLHVSDFGSYNDSEGTPLAAVRVTALPGTGSLQVFNGTTWLAVTVDQVVSRADLDADRLRYVPAADGNGSPYASIGFKVGDGTDFASSANTLSISVTAVNDAPTLTNALANQSAHEDSPFSFSVPAGTFSDVDGDSLSYSASLANGSPLPTWLSFDTTTRTFSGTPGNADVGSLDLSVTATDASGLSASADFSLNVGNSNDAPTVSGPVSLAAGTEDLAYSFSADQLLANAIDIDLGDVLSLQSVSVDPADGVLADQGGGNWTFTPAPNRNGVVNFAVMISDGITSVSTSASLDLVAVNDAPLGGVNITGAATETQTLTANNTLSDAEGVGAISYQWQLSDNGSSDWVAIAGTTGSTLVLSSSLLGKYVRVVASFTDGSGALESVASVATAPVAQLINQFDGDANNNVLDGTAFQDVIRGFGGADILNGYASSDTLDGSDGNDTLDGGDGDDTLNGGNDVDTLYGRAGIDTLDVGNGSWSVYESASGGDGNDVLIATGFGYLSLGGDDGDDLLTASGNRFGYLDGGNGNDTIDTRSMNSDYWVTLYLSGGSGSDTYRVGDGTGSLRISDAKDNSTAADTNVVEFASGIDPASLQVSRSGNDLIVTFTNGRMLTVSGQFSTGTNGFEAGVQEFRFADGTTWDRTAIYDHLPILNGTAGDDTLNGDARNEEINGLGGNDILNGNDGNDTLDGGDGDDTLNGGNDVDTLYGRAGIDTLDVGNGSWSVYESASGGDGNDVLIATGFGYLSLGGDDGDDLLTASGNRFGYLDGGNGNDTIDTRSMNSDYWVTLYLSGGSGSDTYRVGDGTGSLRISDAKDNSTAADTNVVEFASGIDPASLQVSRSGNDLIVTFANGRMLTVSGQFSTGTNGFEAGVQEFRFADGTTWDRTAIYDHLPILNGTAGDDTLSGDARNEEINGLGGNDILNGNDGNDTLDGGDGDDTLNGGNDVDTLYGRAGIDTLDVGNGSWSVYESASGGDGNDVLIATGFGYLSLGGDDGDDLLTASGNRFGYLDGGNGNDTIDTRSMNSDYWVTLYLSGGSGSDTYRVGDGTGSLRISDAKDNSTAADTNVVEFASGIDPTSLQVSRSGNDLIVTFANGRMLTVSGQFSTGTNGFEAGVQEFRFADGTVWTRNNLPGFNATAGDDVIIGLNGNDSLNALAGNDDLDGRGGNDTLTGGLGNDIFRFSTAPGASNIDFITDFTSGEDHLALNSTIFNLQGQAPGDPGVMANVTGTQTEQAGAMLLFNQSNQTLYYDADATANGNAQAVVTLAGVASLAASDVQMFA</sequence>